<accession>A0A8H5EQU0</accession>
<proteinExistence type="predicted"/>
<keyword evidence="6" id="KW-0325">Glycoprotein</keyword>
<name>A0A8H5EQU0_FUSOX</name>
<feature type="transmembrane region" description="Helical" evidence="7">
    <location>
        <begin position="456"/>
        <end position="477"/>
    </location>
</feature>
<comment type="caution">
    <text evidence="9">The sequence shown here is derived from an EMBL/GenBank/DDBJ whole genome shotgun (WGS) entry which is preliminary data.</text>
</comment>
<evidence type="ECO:0000256" key="2">
    <source>
        <dbReference type="ARBA" id="ARBA00022448"/>
    </source>
</evidence>
<keyword evidence="3 7" id="KW-0812">Transmembrane</keyword>
<sequence>MLNRENFKSPTDLFKPAPLTLSMSQISKEMRMIEERLSQGYPMPSNYAESGEAPQADETPRVLYTLEMYKDERCQPGSNSSSSFRAPTHISVNSSIYNNMDIEKKPRASMDENESCDSKSQGQVISPKPEALQHLSDEEVTALEKRLRRKIDLRLLPCMILIYIMNYLDRNAIGAARLGGMEEDLGLKGNEFQTAVSVLFVGYVLMQVPSNMLLNKIGKPASYLTACMIGWKQGVLCASTGAVHSFGALTAVRFLLGFVEAAFYPGAMATLSAWYVRKELGVRTAIFYSGSLISGAFSGLIAAGIIDGMNGAGGLLAWRWIFILEGSATVVIAFCCYWILPDFPATTKWLTEEERAIALWRMEVDAAGEEDWTAGDQQSLFHGFKLLLQDPKNWILIVVCYGAASAIAINSFFPTIVKSMGKDRITTLLLTAPPYLLACIVCAVVAWNADRVQERFWHTSLSIACALAGFIISASTTGIGPRYFGAMIMLPGIYSGFNMSMVWTANTNFRPVSKRAAALAFNNALATICSIYGSFLYPNGAEPRFILAFSVNAAMATIAIIASVALHFILKRANRKLELREAEEEAAGRHLPGSGFRYLT</sequence>
<dbReference type="InterPro" id="IPR011701">
    <property type="entry name" value="MFS"/>
</dbReference>
<feature type="transmembrane region" description="Helical" evidence="7">
    <location>
        <begin position="516"/>
        <end position="533"/>
    </location>
</feature>
<evidence type="ECO:0000256" key="7">
    <source>
        <dbReference type="SAM" id="Phobius"/>
    </source>
</evidence>
<feature type="transmembrane region" description="Helical" evidence="7">
    <location>
        <begin position="254"/>
        <end position="276"/>
    </location>
</feature>
<feature type="transmembrane region" description="Helical" evidence="7">
    <location>
        <begin position="425"/>
        <end position="449"/>
    </location>
</feature>
<dbReference type="InterPro" id="IPR036259">
    <property type="entry name" value="MFS_trans_sf"/>
</dbReference>
<organism evidence="9 10">
    <name type="scientific">Fusarium oxysporum</name>
    <name type="common">Fusarium vascular wilt</name>
    <dbReference type="NCBI Taxonomy" id="5507"/>
    <lineage>
        <taxon>Eukaryota</taxon>
        <taxon>Fungi</taxon>
        <taxon>Dikarya</taxon>
        <taxon>Ascomycota</taxon>
        <taxon>Pezizomycotina</taxon>
        <taxon>Sordariomycetes</taxon>
        <taxon>Hypocreomycetidae</taxon>
        <taxon>Hypocreales</taxon>
        <taxon>Nectriaceae</taxon>
        <taxon>Fusarium</taxon>
        <taxon>Fusarium oxysporum species complex</taxon>
    </lineage>
</organism>
<evidence type="ECO:0000313" key="10">
    <source>
        <dbReference type="Proteomes" id="UP000558688"/>
    </source>
</evidence>
<dbReference type="GO" id="GO:0022857">
    <property type="term" value="F:transmembrane transporter activity"/>
    <property type="evidence" value="ECO:0007669"/>
    <property type="project" value="InterPro"/>
</dbReference>
<protein>
    <recommendedName>
        <fullName evidence="8">Major facilitator superfamily (MFS) profile domain-containing protein</fullName>
    </recommendedName>
</protein>
<dbReference type="InterPro" id="IPR020846">
    <property type="entry name" value="MFS_dom"/>
</dbReference>
<evidence type="ECO:0000256" key="1">
    <source>
        <dbReference type="ARBA" id="ARBA00004141"/>
    </source>
</evidence>
<keyword evidence="5 7" id="KW-0472">Membrane</keyword>
<feature type="transmembrane region" description="Helical" evidence="7">
    <location>
        <begin position="545"/>
        <end position="570"/>
    </location>
</feature>
<evidence type="ECO:0000256" key="3">
    <source>
        <dbReference type="ARBA" id="ARBA00022692"/>
    </source>
</evidence>
<feature type="domain" description="Major facilitator superfamily (MFS) profile" evidence="8">
    <location>
        <begin position="155"/>
        <end position="574"/>
    </location>
</feature>
<feature type="transmembrane region" description="Helical" evidence="7">
    <location>
        <begin position="285"/>
        <end position="306"/>
    </location>
</feature>
<dbReference type="PANTHER" id="PTHR43791:SF92">
    <property type="entry name" value="AGL026WP"/>
    <property type="match status" value="1"/>
</dbReference>
<feature type="transmembrane region" description="Helical" evidence="7">
    <location>
        <begin position="394"/>
        <end position="413"/>
    </location>
</feature>
<dbReference type="SUPFAM" id="SSF103473">
    <property type="entry name" value="MFS general substrate transporter"/>
    <property type="match status" value="1"/>
</dbReference>
<evidence type="ECO:0000259" key="8">
    <source>
        <dbReference type="PROSITE" id="PS50850"/>
    </source>
</evidence>
<dbReference type="AlphaFoldDB" id="A0A8H5EQU0"/>
<dbReference type="PROSITE" id="PS50850">
    <property type="entry name" value="MFS"/>
    <property type="match status" value="1"/>
</dbReference>
<reference evidence="9" key="1">
    <citation type="submission" date="2020-02" db="EMBL/GenBank/DDBJ databases">
        <title>Identification and distribution of gene clusters putatively required for synthesis of sphingolipid metabolism inhibitors in phylogenetically diverse species of the filamentous fungus Fusarium.</title>
        <authorList>
            <person name="Kim H.-S."/>
            <person name="Busman M."/>
            <person name="Brown D.W."/>
            <person name="Divon H."/>
            <person name="Uhlig S."/>
            <person name="Proctor R.H."/>
        </authorList>
    </citation>
    <scope>NUCLEOTIDE SEQUENCE [LARGE SCALE GENOMIC DNA]</scope>
    <source>
        <strain evidence="9">NRRL 39464</strain>
    </source>
</reference>
<dbReference type="PANTHER" id="PTHR43791">
    <property type="entry name" value="PERMEASE-RELATED"/>
    <property type="match status" value="1"/>
</dbReference>
<evidence type="ECO:0000256" key="4">
    <source>
        <dbReference type="ARBA" id="ARBA00022989"/>
    </source>
</evidence>
<keyword evidence="4 7" id="KW-1133">Transmembrane helix</keyword>
<dbReference type="FunFam" id="1.20.1250.20:FF:000057">
    <property type="entry name" value="MFS general substrate transporter"/>
    <property type="match status" value="1"/>
</dbReference>
<dbReference type="GO" id="GO:0016020">
    <property type="term" value="C:membrane"/>
    <property type="evidence" value="ECO:0007669"/>
    <property type="project" value="UniProtKB-SubCell"/>
</dbReference>
<dbReference type="Gene3D" id="1.20.1250.20">
    <property type="entry name" value="MFS general substrate transporter like domains"/>
    <property type="match status" value="2"/>
</dbReference>
<evidence type="ECO:0000313" key="9">
    <source>
        <dbReference type="EMBL" id="KAF5268461.1"/>
    </source>
</evidence>
<keyword evidence="2" id="KW-0813">Transport</keyword>
<evidence type="ECO:0000256" key="5">
    <source>
        <dbReference type="ARBA" id="ARBA00023136"/>
    </source>
</evidence>
<dbReference type="Pfam" id="PF07690">
    <property type="entry name" value="MFS_1"/>
    <property type="match status" value="1"/>
</dbReference>
<dbReference type="FunFam" id="1.20.1250.20:FF:000013">
    <property type="entry name" value="MFS general substrate transporter"/>
    <property type="match status" value="1"/>
</dbReference>
<gene>
    <name evidence="9" type="ORF">FOXYS1_660</name>
</gene>
<comment type="subcellular location">
    <subcellularLocation>
        <location evidence="1">Membrane</location>
        <topology evidence="1">Multi-pass membrane protein</topology>
    </subcellularLocation>
</comment>
<evidence type="ECO:0000256" key="6">
    <source>
        <dbReference type="ARBA" id="ARBA00023180"/>
    </source>
</evidence>
<dbReference type="Proteomes" id="UP000558688">
    <property type="component" value="Unassembled WGS sequence"/>
</dbReference>
<feature type="transmembrane region" description="Helical" evidence="7">
    <location>
        <begin position="318"/>
        <end position="340"/>
    </location>
</feature>
<dbReference type="EMBL" id="JAAFOW010000102">
    <property type="protein sequence ID" value="KAF5268461.1"/>
    <property type="molecule type" value="Genomic_DNA"/>
</dbReference>
<feature type="transmembrane region" description="Helical" evidence="7">
    <location>
        <begin position="483"/>
        <end position="504"/>
    </location>
</feature>